<evidence type="ECO:0000313" key="2">
    <source>
        <dbReference type="Proteomes" id="UP001057402"/>
    </source>
</evidence>
<proteinExistence type="predicted"/>
<dbReference type="Proteomes" id="UP001057402">
    <property type="component" value="Chromosome 12"/>
</dbReference>
<evidence type="ECO:0000313" key="1">
    <source>
        <dbReference type="EMBL" id="KAI4302963.1"/>
    </source>
</evidence>
<protein>
    <submittedName>
        <fullName evidence="1">Uncharacterized protein</fullName>
    </submittedName>
</protein>
<name>A0ACB9L0S0_9MYRT</name>
<gene>
    <name evidence="1" type="ORF">MLD38_038649</name>
</gene>
<keyword evidence="2" id="KW-1185">Reference proteome</keyword>
<dbReference type="EMBL" id="CM042891">
    <property type="protein sequence ID" value="KAI4302963.1"/>
    <property type="molecule type" value="Genomic_DNA"/>
</dbReference>
<accession>A0ACB9L0S0</accession>
<comment type="caution">
    <text evidence="1">The sequence shown here is derived from an EMBL/GenBank/DDBJ whole genome shotgun (WGS) entry which is preliminary data.</text>
</comment>
<sequence>MYFHHHKETIGLGAIIADEMVLLETHVGCYMESRQFGSLKSRNATATVGFKLQLKAAQLNNSLQATHWVQSHPDASNCKLGYQFVAANTSLAFYMLYKLHRTNMSGKR</sequence>
<reference evidence="2" key="1">
    <citation type="journal article" date="2023" name="Front. Plant Sci.">
        <title>Chromosomal-level genome assembly of Melastoma candidum provides insights into trichome evolution.</title>
        <authorList>
            <person name="Zhong Y."/>
            <person name="Wu W."/>
            <person name="Sun C."/>
            <person name="Zou P."/>
            <person name="Liu Y."/>
            <person name="Dai S."/>
            <person name="Zhou R."/>
        </authorList>
    </citation>
    <scope>NUCLEOTIDE SEQUENCE [LARGE SCALE GENOMIC DNA]</scope>
</reference>
<organism evidence="1 2">
    <name type="scientific">Melastoma candidum</name>
    <dbReference type="NCBI Taxonomy" id="119954"/>
    <lineage>
        <taxon>Eukaryota</taxon>
        <taxon>Viridiplantae</taxon>
        <taxon>Streptophyta</taxon>
        <taxon>Embryophyta</taxon>
        <taxon>Tracheophyta</taxon>
        <taxon>Spermatophyta</taxon>
        <taxon>Magnoliopsida</taxon>
        <taxon>eudicotyledons</taxon>
        <taxon>Gunneridae</taxon>
        <taxon>Pentapetalae</taxon>
        <taxon>rosids</taxon>
        <taxon>malvids</taxon>
        <taxon>Myrtales</taxon>
        <taxon>Melastomataceae</taxon>
        <taxon>Melastomatoideae</taxon>
        <taxon>Melastomateae</taxon>
        <taxon>Melastoma</taxon>
    </lineage>
</organism>